<comment type="subcellular location">
    <subcellularLocation>
        <location evidence="1 8">Cell outer membrane</location>
        <topology evidence="1 8">Multi-pass membrane protein</topology>
    </subcellularLocation>
</comment>
<name>A0A4V6RWU9_9FLAO</name>
<dbReference type="Gene3D" id="2.40.170.20">
    <property type="entry name" value="TonB-dependent receptor, beta-barrel domain"/>
    <property type="match status" value="1"/>
</dbReference>
<dbReference type="SUPFAM" id="SSF56935">
    <property type="entry name" value="Porins"/>
    <property type="match status" value="1"/>
</dbReference>
<dbReference type="Pfam" id="PF07715">
    <property type="entry name" value="Plug"/>
    <property type="match status" value="1"/>
</dbReference>
<organism evidence="12 13">
    <name type="scientific">Flavobacterium supellecticarium</name>
    <dbReference type="NCBI Taxonomy" id="2565924"/>
    <lineage>
        <taxon>Bacteria</taxon>
        <taxon>Pseudomonadati</taxon>
        <taxon>Bacteroidota</taxon>
        <taxon>Flavobacteriia</taxon>
        <taxon>Flavobacteriales</taxon>
        <taxon>Flavobacteriaceae</taxon>
        <taxon>Flavobacterium</taxon>
    </lineage>
</organism>
<keyword evidence="2 8" id="KW-0813">Transport</keyword>
<dbReference type="InterPro" id="IPR013784">
    <property type="entry name" value="Carb-bd-like_fold"/>
</dbReference>
<dbReference type="Pfam" id="PF00593">
    <property type="entry name" value="TonB_dep_Rec_b-barrel"/>
    <property type="match status" value="1"/>
</dbReference>
<evidence type="ECO:0000256" key="7">
    <source>
        <dbReference type="ARBA" id="ARBA00023237"/>
    </source>
</evidence>
<evidence type="ECO:0000256" key="3">
    <source>
        <dbReference type="ARBA" id="ARBA00022452"/>
    </source>
</evidence>
<keyword evidence="3 8" id="KW-1134">Transmembrane beta strand</keyword>
<evidence type="ECO:0000256" key="9">
    <source>
        <dbReference type="RuleBase" id="RU003357"/>
    </source>
</evidence>
<evidence type="ECO:0000313" key="12">
    <source>
        <dbReference type="EMBL" id="THF51620.1"/>
    </source>
</evidence>
<comment type="caution">
    <text evidence="12">The sequence shown here is derived from an EMBL/GenBank/DDBJ whole genome shotgun (WGS) entry which is preliminary data.</text>
</comment>
<dbReference type="Gene3D" id="2.170.130.10">
    <property type="entry name" value="TonB-dependent receptor, plug domain"/>
    <property type="match status" value="1"/>
</dbReference>
<keyword evidence="4 8" id="KW-0812">Transmembrane</keyword>
<dbReference type="Proteomes" id="UP000307507">
    <property type="component" value="Unassembled WGS sequence"/>
</dbReference>
<evidence type="ECO:0000256" key="8">
    <source>
        <dbReference type="PROSITE-ProRule" id="PRU01360"/>
    </source>
</evidence>
<keyword evidence="6 8" id="KW-0472">Membrane</keyword>
<evidence type="ECO:0000259" key="11">
    <source>
        <dbReference type="Pfam" id="PF07715"/>
    </source>
</evidence>
<evidence type="ECO:0000313" key="13">
    <source>
        <dbReference type="Proteomes" id="UP000307507"/>
    </source>
</evidence>
<sequence>MRVKDFSIILFTWISWSCFSQYNIHGKIINANNEAPVVLAEILKVDDGIRVQSDENGEFTFSNLMPGQYHLIFLSDNFHLKEQKINVKDQDISVLVVLKPMEIQLSEVLIQKRRKEVFAMSRLRDVDGMGIYAGKKSEVVIVDVQMGNKAVNLARQVFSQVVGLNIYESDAGGLQLNIGGRGLDPNRSAHFNIRQNDYDSSADILGYPESYYTPPAEGLDRIQIVRGAASLQYGTQFGGLINFKIKAPDQHKKLRLTNRQTIGNHNLFTSFTDLSGTIKNFSYYTFLNYKKGDGFQLNSDFESQNYFGNFNYRITRKTNLSFDYTHFQYIAHQPGGLTDKMFYEDAFQSNRKRNWFAVDWNLFSFRIKHQATQKTDISLNVFGLYAGRKALGFRSNRVFQEDQEGTVRDLITGKFANWGAEAKIVHRYHFLGHENAFVIGGKYYQSKNNARQGPGSSGSDADFNFATEEFPYYQNQSDYSYPNLNLALFGENIIRITNALSITPGIRWEYINTRAKGYYRKINRDNAGNVILNRRYDEDNDLKRSFVLLGIGLSFKPVKAMEAYLNCSQNYRSVTFNDIRITEPSYQIDEHLKDEYGYTFDFGIRGQWKNKLTYDISAFGLAYKGRLGQIIKETDDFRIIRFRTNVGDAMLYGFEFFTDLSLQKILFNPLNNNYKWNVFANLALTKSTYTHSKQPGITGNQVEFVPMINLKTGITSGYKNLITSVQFTYLSAQYTDATNIKQDKSENVRGIEGQVPGYAITDWSLSYKFGSHFTLETGITNLMNTIYFTRRASGYPGPGIIPSAPRAGYLTLQYRF</sequence>
<dbReference type="GO" id="GO:0033214">
    <property type="term" value="P:siderophore-iron import into cell"/>
    <property type="evidence" value="ECO:0007669"/>
    <property type="project" value="TreeGrafter"/>
</dbReference>
<evidence type="ECO:0000256" key="4">
    <source>
        <dbReference type="ARBA" id="ARBA00022692"/>
    </source>
</evidence>
<dbReference type="InterPro" id="IPR012910">
    <property type="entry name" value="Plug_dom"/>
</dbReference>
<dbReference type="AlphaFoldDB" id="A0A4V6RWU9"/>
<dbReference type="InterPro" id="IPR000531">
    <property type="entry name" value="Beta-barrel_TonB"/>
</dbReference>
<dbReference type="PANTHER" id="PTHR30442">
    <property type="entry name" value="IRON III DICITRATE TRANSPORT PROTEIN FECA"/>
    <property type="match status" value="1"/>
</dbReference>
<keyword evidence="13" id="KW-1185">Reference proteome</keyword>
<dbReference type="SUPFAM" id="SSF49452">
    <property type="entry name" value="Starch-binding domain-like"/>
    <property type="match status" value="1"/>
</dbReference>
<dbReference type="InterPro" id="IPR036942">
    <property type="entry name" value="Beta-barrel_TonB_sf"/>
</dbReference>
<comment type="similarity">
    <text evidence="8 9">Belongs to the TonB-dependent receptor family.</text>
</comment>
<evidence type="ECO:0000256" key="1">
    <source>
        <dbReference type="ARBA" id="ARBA00004571"/>
    </source>
</evidence>
<feature type="domain" description="TonB-dependent receptor-like beta-barrel" evidence="10">
    <location>
        <begin position="318"/>
        <end position="782"/>
    </location>
</feature>
<keyword evidence="5 9" id="KW-0798">TonB box</keyword>
<dbReference type="Pfam" id="PF13715">
    <property type="entry name" value="CarbopepD_reg_2"/>
    <property type="match status" value="1"/>
</dbReference>
<reference evidence="12 13" key="1">
    <citation type="submission" date="2019-04" db="EMBL/GenBank/DDBJ databases">
        <title>Flavobacterium sp. nov. isolated from construction timber.</title>
        <authorList>
            <person name="Lin S.-Y."/>
            <person name="Chang C.-T."/>
            <person name="Young C.-C."/>
        </authorList>
    </citation>
    <scope>NUCLEOTIDE SEQUENCE [LARGE SCALE GENOMIC DNA]</scope>
    <source>
        <strain evidence="12 13">CC-CTC003</strain>
    </source>
</reference>
<dbReference type="Gene3D" id="2.60.40.1120">
    <property type="entry name" value="Carboxypeptidase-like, regulatory domain"/>
    <property type="match status" value="1"/>
</dbReference>
<dbReference type="OrthoDB" id="9758472at2"/>
<accession>A0A4V6RWU9</accession>
<gene>
    <name evidence="12" type="ORF">E6C50_07600</name>
</gene>
<evidence type="ECO:0000256" key="6">
    <source>
        <dbReference type="ARBA" id="ARBA00023136"/>
    </source>
</evidence>
<dbReference type="GO" id="GO:0030246">
    <property type="term" value="F:carbohydrate binding"/>
    <property type="evidence" value="ECO:0007669"/>
    <property type="project" value="InterPro"/>
</dbReference>
<proteinExistence type="inferred from homology"/>
<dbReference type="InterPro" id="IPR037066">
    <property type="entry name" value="Plug_dom_sf"/>
</dbReference>
<dbReference type="InterPro" id="IPR039426">
    <property type="entry name" value="TonB-dep_rcpt-like"/>
</dbReference>
<dbReference type="EMBL" id="SSNZ01000002">
    <property type="protein sequence ID" value="THF51620.1"/>
    <property type="molecule type" value="Genomic_DNA"/>
</dbReference>
<dbReference type="RefSeq" id="WP_136402604.1">
    <property type="nucleotide sequence ID" value="NZ_SSNZ01000002.1"/>
</dbReference>
<dbReference type="PROSITE" id="PS52016">
    <property type="entry name" value="TONB_DEPENDENT_REC_3"/>
    <property type="match status" value="1"/>
</dbReference>
<dbReference type="GO" id="GO:0009279">
    <property type="term" value="C:cell outer membrane"/>
    <property type="evidence" value="ECO:0007669"/>
    <property type="project" value="UniProtKB-SubCell"/>
</dbReference>
<keyword evidence="12" id="KW-0675">Receptor</keyword>
<feature type="domain" description="TonB-dependent receptor plug" evidence="11">
    <location>
        <begin position="140"/>
        <end position="236"/>
    </location>
</feature>
<evidence type="ECO:0000256" key="5">
    <source>
        <dbReference type="ARBA" id="ARBA00023077"/>
    </source>
</evidence>
<protein>
    <submittedName>
        <fullName evidence="12">TonB-dependent receptor</fullName>
    </submittedName>
</protein>
<keyword evidence="7 8" id="KW-0998">Cell outer membrane</keyword>
<evidence type="ECO:0000259" key="10">
    <source>
        <dbReference type="Pfam" id="PF00593"/>
    </source>
</evidence>
<dbReference type="PANTHER" id="PTHR30442:SF0">
    <property type="entry name" value="FE(3+) DICITRATE TRANSPORT PROTEIN FECA"/>
    <property type="match status" value="1"/>
</dbReference>
<evidence type="ECO:0000256" key="2">
    <source>
        <dbReference type="ARBA" id="ARBA00022448"/>
    </source>
</evidence>